<gene>
    <name evidence="3" type="ORF">KP79_PYT20203</name>
</gene>
<accession>A0A210QUA6</accession>
<dbReference type="PROSITE" id="PS51406">
    <property type="entry name" value="FIBRINOGEN_C_2"/>
    <property type="match status" value="1"/>
</dbReference>
<evidence type="ECO:0000256" key="1">
    <source>
        <dbReference type="ARBA" id="ARBA00023157"/>
    </source>
</evidence>
<dbReference type="GO" id="GO:0005615">
    <property type="term" value="C:extracellular space"/>
    <property type="evidence" value="ECO:0007669"/>
    <property type="project" value="TreeGrafter"/>
</dbReference>
<dbReference type="Gene3D" id="3.90.215.10">
    <property type="entry name" value="Gamma Fibrinogen, chain A, domain 1"/>
    <property type="match status" value="1"/>
</dbReference>
<comment type="caution">
    <text evidence="3">The sequence shown here is derived from an EMBL/GenBank/DDBJ whole genome shotgun (WGS) entry which is preliminary data.</text>
</comment>
<dbReference type="PROSITE" id="PS00514">
    <property type="entry name" value="FIBRINOGEN_C_1"/>
    <property type="match status" value="1"/>
</dbReference>
<feature type="domain" description="Fibrinogen C-terminal" evidence="2">
    <location>
        <begin position="4"/>
        <end position="219"/>
    </location>
</feature>
<reference evidence="3 4" key="1">
    <citation type="journal article" date="2017" name="Nat. Ecol. Evol.">
        <title>Scallop genome provides insights into evolution of bilaterian karyotype and development.</title>
        <authorList>
            <person name="Wang S."/>
            <person name="Zhang J."/>
            <person name="Jiao W."/>
            <person name="Li J."/>
            <person name="Xun X."/>
            <person name="Sun Y."/>
            <person name="Guo X."/>
            <person name="Huan P."/>
            <person name="Dong B."/>
            <person name="Zhang L."/>
            <person name="Hu X."/>
            <person name="Sun X."/>
            <person name="Wang J."/>
            <person name="Zhao C."/>
            <person name="Wang Y."/>
            <person name="Wang D."/>
            <person name="Huang X."/>
            <person name="Wang R."/>
            <person name="Lv J."/>
            <person name="Li Y."/>
            <person name="Zhang Z."/>
            <person name="Liu B."/>
            <person name="Lu W."/>
            <person name="Hui Y."/>
            <person name="Liang J."/>
            <person name="Zhou Z."/>
            <person name="Hou R."/>
            <person name="Li X."/>
            <person name="Liu Y."/>
            <person name="Li H."/>
            <person name="Ning X."/>
            <person name="Lin Y."/>
            <person name="Zhao L."/>
            <person name="Xing Q."/>
            <person name="Dou J."/>
            <person name="Li Y."/>
            <person name="Mao J."/>
            <person name="Guo H."/>
            <person name="Dou H."/>
            <person name="Li T."/>
            <person name="Mu C."/>
            <person name="Jiang W."/>
            <person name="Fu Q."/>
            <person name="Fu X."/>
            <person name="Miao Y."/>
            <person name="Liu J."/>
            <person name="Yu Q."/>
            <person name="Li R."/>
            <person name="Liao H."/>
            <person name="Li X."/>
            <person name="Kong Y."/>
            <person name="Jiang Z."/>
            <person name="Chourrout D."/>
            <person name="Li R."/>
            <person name="Bao Z."/>
        </authorList>
    </citation>
    <scope>NUCLEOTIDE SEQUENCE [LARGE SCALE GENOMIC DNA]</scope>
    <source>
        <strain evidence="3 4">PY_sf001</strain>
    </source>
</reference>
<evidence type="ECO:0000313" key="4">
    <source>
        <dbReference type="Proteomes" id="UP000242188"/>
    </source>
</evidence>
<dbReference type="NCBIfam" id="NF040941">
    <property type="entry name" value="GGGWT_bact"/>
    <property type="match status" value="1"/>
</dbReference>
<dbReference type="InterPro" id="IPR014716">
    <property type="entry name" value="Fibrinogen_a/b/g_C_1"/>
</dbReference>
<dbReference type="AlphaFoldDB" id="A0A210QUA6"/>
<dbReference type="PANTHER" id="PTHR19143">
    <property type="entry name" value="FIBRINOGEN/TENASCIN/ANGIOPOEITIN"/>
    <property type="match status" value="1"/>
</dbReference>
<dbReference type="SMART" id="SM00186">
    <property type="entry name" value="FBG"/>
    <property type="match status" value="1"/>
</dbReference>
<dbReference type="OrthoDB" id="6273946at2759"/>
<evidence type="ECO:0000313" key="3">
    <source>
        <dbReference type="EMBL" id="OWF52328.1"/>
    </source>
</evidence>
<protein>
    <submittedName>
        <fullName evidence="3">Ryncolin-4</fullName>
    </submittedName>
</protein>
<dbReference type="InterPro" id="IPR002181">
    <property type="entry name" value="Fibrinogen_a/b/g_C_dom"/>
</dbReference>
<dbReference type="SUPFAM" id="SSF56496">
    <property type="entry name" value="Fibrinogen C-terminal domain-like"/>
    <property type="match status" value="1"/>
</dbReference>
<dbReference type="EMBL" id="NEDP02001821">
    <property type="protein sequence ID" value="OWF52328.1"/>
    <property type="molecule type" value="Genomic_DNA"/>
</dbReference>
<dbReference type="InterPro" id="IPR020837">
    <property type="entry name" value="Fibrinogen_CS"/>
</dbReference>
<keyword evidence="1" id="KW-1015">Disulfide bond</keyword>
<dbReference type="Proteomes" id="UP000242188">
    <property type="component" value="Unassembled WGS sequence"/>
</dbReference>
<dbReference type="InterPro" id="IPR050373">
    <property type="entry name" value="Fibrinogen_C-term_domain"/>
</dbReference>
<dbReference type="STRING" id="6573.A0A210QUA6"/>
<dbReference type="InterPro" id="IPR036056">
    <property type="entry name" value="Fibrinogen-like_C"/>
</dbReference>
<dbReference type="CDD" id="cd00087">
    <property type="entry name" value="FReD"/>
    <property type="match status" value="1"/>
</dbReference>
<evidence type="ECO:0000259" key="2">
    <source>
        <dbReference type="PROSITE" id="PS51406"/>
    </source>
</evidence>
<dbReference type="Pfam" id="PF00147">
    <property type="entry name" value="Fibrinogen_C"/>
    <property type="match status" value="1"/>
</dbReference>
<proteinExistence type="predicted"/>
<name>A0A210QUA6_MIZYE</name>
<organism evidence="3 4">
    <name type="scientific">Mizuhopecten yessoensis</name>
    <name type="common">Japanese scallop</name>
    <name type="synonym">Patinopecten yessoensis</name>
    <dbReference type="NCBI Taxonomy" id="6573"/>
    <lineage>
        <taxon>Eukaryota</taxon>
        <taxon>Metazoa</taxon>
        <taxon>Spiralia</taxon>
        <taxon>Lophotrochozoa</taxon>
        <taxon>Mollusca</taxon>
        <taxon>Bivalvia</taxon>
        <taxon>Autobranchia</taxon>
        <taxon>Pteriomorphia</taxon>
        <taxon>Pectinida</taxon>
        <taxon>Pectinoidea</taxon>
        <taxon>Pectinidae</taxon>
        <taxon>Mizuhopecten</taxon>
    </lineage>
</organism>
<keyword evidence="4" id="KW-1185">Reference proteome</keyword>
<sequence>MKRIDITDVLRSCSDLGSDSPSGVYQLTLTSGESFKVYCDMRAVDGPWTVIQNRYDGSEYFYREWDEYKKGFGDLNGEFWIGNDIIHTLTQTASVLRIELEGFPYKKGFAEYSMFKVTDESDGYKMTLTASTRNVSRDAMLYHSGKKFSAKDKGANVNCAISSKSGWWYGKCHQANLNGKYTKNYWASNSETLTTWWYFPGPGKKMSLRKTRMMIRPAHV</sequence>